<keyword evidence="1" id="KW-0472">Membrane</keyword>
<dbReference type="EC" id="1.14.13.-" evidence="2"/>
<dbReference type="PANTHER" id="PTHR42877">
    <property type="entry name" value="L-ORNITHINE N(5)-MONOOXYGENASE-RELATED"/>
    <property type="match status" value="1"/>
</dbReference>
<protein>
    <submittedName>
        <fullName evidence="2">Baeyer-Villiger monooxygenase</fullName>
        <ecNumber evidence="2">1.14.13.-</ecNumber>
    </submittedName>
</protein>
<dbReference type="EMBL" id="CP114014">
    <property type="protein sequence ID" value="XAY04299.1"/>
    <property type="molecule type" value="Genomic_DNA"/>
</dbReference>
<reference evidence="2" key="1">
    <citation type="submission" date="2022-12" db="EMBL/GenBank/DDBJ databases">
        <title>Paraconexibacter alkalitolerans sp. nov. and Baekduia alba sp. nov., isolated from soil and emended description of the genera Paraconexibacter (Chun et al., 2020) and Baekduia (An et al., 2020).</title>
        <authorList>
            <person name="Vieira S."/>
            <person name="Huber K.J."/>
            <person name="Geppert A."/>
            <person name="Wolf J."/>
            <person name="Neumann-Schaal M."/>
            <person name="Muesken M."/>
            <person name="Overmann J."/>
        </authorList>
    </citation>
    <scope>NUCLEOTIDE SEQUENCE</scope>
    <source>
        <strain evidence="2">AEG42_29</strain>
    </source>
</reference>
<accession>A0AAU7ARM3</accession>
<keyword evidence="1" id="KW-0812">Transmembrane</keyword>
<dbReference type="Gene3D" id="3.50.50.60">
    <property type="entry name" value="FAD/NAD(P)-binding domain"/>
    <property type="match status" value="2"/>
</dbReference>
<sequence>MSPSASSQHHRLVIIGAGIAGVGLGVRLLQAGVDDFVILERNASVGGTWFEHTYPGCGCDVPANLYSYSFARNPKWTRMFPRQDEILEYVRDTADEYGVTPHIRFQTEMEHSGWDEAAGLWRVRTIGGEELTADLLISAIGATAEPDEPAIPGLTKFKGHRFHSARWDHDHDLTGERVAVIGTGPAAAQFVPRIQPQVAALKVFQRTPPWVIPHVDRPVPWIERQLYRAAPVLQDVQRNALFAVYESMGVGFRGQTALIAPVEAIGRAHLRRQVKDPVLRAKLTPHYRFGCKRPVLSNTYNPALAADNADVITEGITKVDGSAIVTADGGRHEVDTIITAIGYKYGRSLLAHRITGQDGRTLGEYWDQSPKAYLGSAVPGFPNMFILLGPNSIGINSVIFSLESQMAYVMSALKTMDRRGLARVEVRPEALREFVDDVDRRSEGSVWTAGGCKAYYVDDTGRNFGLYPGFALGFRRRTRTFDAAPYVVEETTRTTVAA</sequence>
<keyword evidence="1" id="KW-1133">Transmembrane helix</keyword>
<evidence type="ECO:0000313" key="2">
    <source>
        <dbReference type="EMBL" id="XAY04299.1"/>
    </source>
</evidence>
<dbReference type="InterPro" id="IPR036188">
    <property type="entry name" value="FAD/NAD-bd_sf"/>
</dbReference>
<keyword evidence="2" id="KW-0503">Monooxygenase</keyword>
<dbReference type="AlphaFoldDB" id="A0AAU7ARM3"/>
<dbReference type="Pfam" id="PF13738">
    <property type="entry name" value="Pyr_redox_3"/>
    <property type="match status" value="1"/>
</dbReference>
<dbReference type="GO" id="GO:0004497">
    <property type="term" value="F:monooxygenase activity"/>
    <property type="evidence" value="ECO:0007669"/>
    <property type="project" value="UniProtKB-KW"/>
</dbReference>
<name>A0AAU7ARM3_9ACTN</name>
<feature type="transmembrane region" description="Helical" evidence="1">
    <location>
        <begin position="12"/>
        <end position="29"/>
    </location>
</feature>
<organism evidence="2">
    <name type="scientific">Paraconexibacter sp. AEG42_29</name>
    <dbReference type="NCBI Taxonomy" id="2997339"/>
    <lineage>
        <taxon>Bacteria</taxon>
        <taxon>Bacillati</taxon>
        <taxon>Actinomycetota</taxon>
        <taxon>Thermoleophilia</taxon>
        <taxon>Solirubrobacterales</taxon>
        <taxon>Paraconexibacteraceae</taxon>
        <taxon>Paraconexibacter</taxon>
    </lineage>
</organism>
<evidence type="ECO:0000256" key="1">
    <source>
        <dbReference type="SAM" id="Phobius"/>
    </source>
</evidence>
<dbReference type="KEGG" id="parq:DSM112329_01132"/>
<proteinExistence type="predicted"/>
<dbReference type="RefSeq" id="WP_354700840.1">
    <property type="nucleotide sequence ID" value="NZ_CP114014.1"/>
</dbReference>
<dbReference type="PANTHER" id="PTHR42877:SF4">
    <property type="entry name" value="FAD_NAD(P)-BINDING DOMAIN-CONTAINING PROTEIN-RELATED"/>
    <property type="match status" value="1"/>
</dbReference>
<keyword evidence="2" id="KW-0560">Oxidoreductase</keyword>
<dbReference type="SUPFAM" id="SSF51905">
    <property type="entry name" value="FAD/NAD(P)-binding domain"/>
    <property type="match status" value="2"/>
</dbReference>
<gene>
    <name evidence="2" type="ORF">DSM112329_01132</name>
</gene>
<dbReference type="InterPro" id="IPR051209">
    <property type="entry name" value="FAD-bind_Monooxygenase_sf"/>
</dbReference>